<dbReference type="InterPro" id="IPR036098">
    <property type="entry name" value="Thymidylate_synthase_ThyX_sf"/>
</dbReference>
<feature type="active site" description="Involved in ionization of N3 of dUMP, leading to its activation" evidence="1">
    <location>
        <position position="192"/>
    </location>
</feature>
<protein>
    <recommendedName>
        <fullName evidence="1">Flavin-dependent thymidylate synthase</fullName>
        <shortName evidence="1">FDTS</shortName>
        <ecNumber evidence="1">2.1.1.148</ecNumber>
    </recommendedName>
    <alternativeName>
        <fullName evidence="1">FAD-dependent thymidylate synthase</fullName>
    </alternativeName>
    <alternativeName>
        <fullName evidence="1">Thymidylate synthase ThyX</fullName>
        <shortName evidence="1">TS</shortName>
        <shortName evidence="1">TSase</shortName>
    </alternativeName>
</protein>
<comment type="catalytic activity">
    <reaction evidence="1">
        <text>dUMP + (6R)-5,10-methylene-5,6,7,8-tetrahydrofolate + NADPH + H(+) = dTMP + (6S)-5,6,7,8-tetrahydrofolate + NADP(+)</text>
        <dbReference type="Rhea" id="RHEA:29043"/>
        <dbReference type="ChEBI" id="CHEBI:15378"/>
        <dbReference type="ChEBI" id="CHEBI:15636"/>
        <dbReference type="ChEBI" id="CHEBI:57453"/>
        <dbReference type="ChEBI" id="CHEBI:57783"/>
        <dbReference type="ChEBI" id="CHEBI:58349"/>
        <dbReference type="ChEBI" id="CHEBI:63528"/>
        <dbReference type="ChEBI" id="CHEBI:246422"/>
        <dbReference type="EC" id="2.1.1.148"/>
    </reaction>
</comment>
<proteinExistence type="inferred from homology"/>
<comment type="function">
    <text evidence="1">Catalyzes the reductive methylation of 2'-deoxyuridine-5'-monophosphate (dUMP) to 2'-deoxythymidine-5'-monophosphate (dTMP) while utilizing 5,10-methylenetetrahydrofolate (mTHF) as the methyl donor, and NADPH and FADH(2) as the reductant.</text>
</comment>
<organism evidence="2 3">
    <name type="scientific">Candidatus Acutalibacter pullistercoris</name>
    <dbReference type="NCBI Taxonomy" id="2838418"/>
    <lineage>
        <taxon>Bacteria</taxon>
        <taxon>Bacillati</taxon>
        <taxon>Bacillota</taxon>
        <taxon>Clostridia</taxon>
        <taxon>Eubacteriales</taxon>
        <taxon>Acutalibacteraceae</taxon>
        <taxon>Acutalibacter</taxon>
    </lineage>
</organism>
<dbReference type="InterPro" id="IPR003669">
    <property type="entry name" value="Thymidylate_synthase_ThyX"/>
</dbReference>
<dbReference type="PROSITE" id="PS51331">
    <property type="entry name" value="THYX"/>
    <property type="match status" value="1"/>
</dbReference>
<dbReference type="EC" id="2.1.1.148" evidence="1"/>
<evidence type="ECO:0000313" key="2">
    <source>
        <dbReference type="EMBL" id="HIY27126.1"/>
    </source>
</evidence>
<feature type="binding site" description="in other chain" evidence="1">
    <location>
        <begin position="89"/>
        <end position="91"/>
    </location>
    <ligand>
        <name>dUMP</name>
        <dbReference type="ChEBI" id="CHEBI:246422"/>
        <note>ligand shared between dimeric partners</note>
    </ligand>
</feature>
<keyword evidence="1 2" id="KW-0489">Methyltransferase</keyword>
<name>A0A9D1YDI8_9FIRM</name>
<comment type="pathway">
    <text evidence="1">Pyrimidine metabolism; dTTP biosynthesis.</text>
</comment>
<dbReference type="Proteomes" id="UP000823915">
    <property type="component" value="Unassembled WGS sequence"/>
</dbReference>
<reference evidence="2" key="2">
    <citation type="submission" date="2021-04" db="EMBL/GenBank/DDBJ databases">
        <authorList>
            <person name="Gilroy R."/>
        </authorList>
    </citation>
    <scope>NUCLEOTIDE SEQUENCE</scope>
    <source>
        <strain evidence="2">1282</strain>
    </source>
</reference>
<comment type="caution">
    <text evidence="1">Lacks conserved residue(s) required for the propagation of feature annotation.</text>
</comment>
<dbReference type="EMBL" id="DXDU01000128">
    <property type="protein sequence ID" value="HIY27126.1"/>
    <property type="molecule type" value="Genomic_DNA"/>
</dbReference>
<comment type="similarity">
    <text evidence="1">Belongs to the thymidylate synthase ThyX family.</text>
</comment>
<dbReference type="SUPFAM" id="SSF69796">
    <property type="entry name" value="Thymidylate synthase-complementing protein Thy1"/>
    <property type="match status" value="1"/>
</dbReference>
<reference evidence="2" key="1">
    <citation type="journal article" date="2021" name="PeerJ">
        <title>Extensive microbial diversity within the chicken gut microbiome revealed by metagenomics and culture.</title>
        <authorList>
            <person name="Gilroy R."/>
            <person name="Ravi A."/>
            <person name="Getino M."/>
            <person name="Pursley I."/>
            <person name="Horton D.L."/>
            <person name="Alikhan N.F."/>
            <person name="Baker D."/>
            <person name="Gharbi K."/>
            <person name="Hall N."/>
            <person name="Watson M."/>
            <person name="Adriaenssens E.M."/>
            <person name="Foster-Nyarko E."/>
            <person name="Jarju S."/>
            <person name="Secka A."/>
            <person name="Antonio M."/>
            <person name="Oren A."/>
            <person name="Chaudhuri R.R."/>
            <person name="La Ragione R."/>
            <person name="Hildebrand F."/>
            <person name="Pallen M.J."/>
        </authorList>
    </citation>
    <scope>NUCLEOTIDE SEQUENCE</scope>
    <source>
        <strain evidence="2">1282</strain>
    </source>
</reference>
<dbReference type="GO" id="GO:0070402">
    <property type="term" value="F:NADPH binding"/>
    <property type="evidence" value="ECO:0007669"/>
    <property type="project" value="TreeGrafter"/>
</dbReference>
<dbReference type="AlphaFoldDB" id="A0A9D1YDI8"/>
<dbReference type="GO" id="GO:0050660">
    <property type="term" value="F:flavin adenine dinucleotide binding"/>
    <property type="evidence" value="ECO:0007669"/>
    <property type="project" value="UniProtKB-UniRule"/>
</dbReference>
<dbReference type="NCBIfam" id="TIGR02170">
    <property type="entry name" value="thyX"/>
    <property type="match status" value="1"/>
</dbReference>
<dbReference type="GO" id="GO:0006231">
    <property type="term" value="P:dTMP biosynthetic process"/>
    <property type="evidence" value="ECO:0007669"/>
    <property type="project" value="UniProtKB-UniRule"/>
</dbReference>
<sequence length="252" mass="28213">MQVKLLAYTPQPEKTVAAAAKLCYAAADIDTVLEGLTEEKTASFLDMLSSIGHQSPIEHASFTFGIEGVSRSLLAQITRHRIASYSVQSQRYVKEKAFEFVLPPEIEKIPEAKEEFLRAMEEDQRHYENLTAVLQEAHKKELLAAGEDEQSASRKAEKQAIEDARFVLPNACATKMMCTMNARELMNFFAHRCCNRAQWEIRALAVEMLKEVKAVAPHLFQKAGPPCLSGPCPEGKMSCGKAAQVREYYKDL</sequence>
<feature type="binding site" evidence="1">
    <location>
        <position position="192"/>
    </location>
    <ligand>
        <name>dUMP</name>
        <dbReference type="ChEBI" id="CHEBI:246422"/>
        <note>ligand shared between dimeric partners</note>
    </ligand>
</feature>
<comment type="subunit">
    <text evidence="1">Homotetramer.</text>
</comment>
<keyword evidence="1" id="KW-0521">NADP</keyword>
<comment type="cofactor">
    <cofactor evidence="1">
        <name>FAD</name>
        <dbReference type="ChEBI" id="CHEBI:57692"/>
    </cofactor>
    <text evidence="1">Binds 4 FAD per tetramer. Each FAD binding site is formed by three monomers.</text>
</comment>
<feature type="binding site" evidence="1">
    <location>
        <position position="187"/>
    </location>
    <ligand>
        <name>FAD</name>
        <dbReference type="ChEBI" id="CHEBI:57692"/>
        <note>ligand shared between neighboring subunits</note>
    </ligand>
</feature>
<dbReference type="Gene3D" id="3.30.1360.170">
    <property type="match status" value="1"/>
</dbReference>
<keyword evidence="1" id="KW-0285">Flavoprotein</keyword>
<dbReference type="GO" id="GO:0050797">
    <property type="term" value="F:thymidylate synthase (FAD) activity"/>
    <property type="evidence" value="ECO:0007669"/>
    <property type="project" value="UniProtKB-UniRule"/>
</dbReference>
<feature type="binding site" description="in other chain" evidence="1">
    <location>
        <position position="165"/>
    </location>
    <ligand>
        <name>dUMP</name>
        <dbReference type="ChEBI" id="CHEBI:246422"/>
        <note>ligand shared between dimeric partners</note>
    </ligand>
</feature>
<feature type="binding site" evidence="1">
    <location>
        <begin position="76"/>
        <end position="79"/>
    </location>
    <ligand>
        <name>dUMP</name>
        <dbReference type="ChEBI" id="CHEBI:246422"/>
        <note>ligand shared between dimeric partners</note>
    </ligand>
</feature>
<keyword evidence="1" id="KW-0545">Nucleotide biosynthesis</keyword>
<accession>A0A9D1YDI8</accession>
<dbReference type="PANTHER" id="PTHR34934:SF1">
    <property type="entry name" value="FLAVIN-DEPENDENT THYMIDYLATE SYNTHASE"/>
    <property type="match status" value="1"/>
</dbReference>
<dbReference type="GO" id="GO:0032259">
    <property type="term" value="P:methylation"/>
    <property type="evidence" value="ECO:0007669"/>
    <property type="project" value="UniProtKB-KW"/>
</dbReference>
<dbReference type="GO" id="GO:0004799">
    <property type="term" value="F:thymidylate synthase activity"/>
    <property type="evidence" value="ECO:0007669"/>
    <property type="project" value="TreeGrafter"/>
</dbReference>
<gene>
    <name evidence="1 2" type="primary">thyX</name>
    <name evidence="2" type="ORF">H9838_08160</name>
</gene>
<dbReference type="HAMAP" id="MF_01408">
    <property type="entry name" value="ThyX"/>
    <property type="match status" value="1"/>
</dbReference>
<keyword evidence="1" id="KW-0274">FAD</keyword>
<evidence type="ECO:0000256" key="1">
    <source>
        <dbReference type="HAMAP-Rule" id="MF_01408"/>
    </source>
</evidence>
<dbReference type="GO" id="GO:0006235">
    <property type="term" value="P:dTTP biosynthetic process"/>
    <property type="evidence" value="ECO:0007669"/>
    <property type="project" value="UniProtKB-UniRule"/>
</dbReference>
<comment type="caution">
    <text evidence="2">The sequence shown here is derived from an EMBL/GenBank/DDBJ whole genome shotgun (WGS) entry which is preliminary data.</text>
</comment>
<feature type="binding site" evidence="1">
    <location>
        <begin position="79"/>
        <end position="81"/>
    </location>
    <ligand>
        <name>FAD</name>
        <dbReference type="ChEBI" id="CHEBI:57692"/>
        <note>ligand shared between neighboring subunits</note>
    </ligand>
</feature>
<keyword evidence="1 2" id="KW-0808">Transferase</keyword>
<dbReference type="PANTHER" id="PTHR34934">
    <property type="entry name" value="FLAVIN-DEPENDENT THYMIDYLATE SYNTHASE"/>
    <property type="match status" value="1"/>
</dbReference>
<evidence type="ECO:0000313" key="3">
    <source>
        <dbReference type="Proteomes" id="UP000823915"/>
    </source>
</evidence>
<dbReference type="CDD" id="cd20175">
    <property type="entry name" value="ThyX"/>
    <property type="match status" value="1"/>
</dbReference>
<feature type="binding site" evidence="1">
    <location>
        <begin position="181"/>
        <end position="183"/>
    </location>
    <ligand>
        <name>FAD</name>
        <dbReference type="ChEBI" id="CHEBI:57692"/>
        <note>ligand shared between neighboring subunits</note>
    </ligand>
</feature>
<dbReference type="Pfam" id="PF02511">
    <property type="entry name" value="Thy1"/>
    <property type="match status" value="1"/>
</dbReference>
<feature type="binding site" evidence="1">
    <location>
        <position position="55"/>
    </location>
    <ligand>
        <name>FAD</name>
        <dbReference type="ChEBI" id="CHEBI:57692"/>
        <note>ligand shared between neighboring subunits</note>
    </ligand>
</feature>